<evidence type="ECO:0000313" key="9">
    <source>
        <dbReference type="Proteomes" id="UP000070366"/>
    </source>
</evidence>
<evidence type="ECO:0000313" key="8">
    <source>
        <dbReference type="EMBL" id="KXK65544.1"/>
    </source>
</evidence>
<dbReference type="Pfam" id="PF12773">
    <property type="entry name" value="DZR"/>
    <property type="match status" value="1"/>
</dbReference>
<protein>
    <recommendedName>
        <fullName evidence="10">TM2 domain protein</fullName>
    </recommendedName>
</protein>
<keyword evidence="4 5" id="KW-0472">Membrane</keyword>
<evidence type="ECO:0008006" key="10">
    <source>
        <dbReference type="Google" id="ProtNLM"/>
    </source>
</evidence>
<dbReference type="STRING" id="626937.HMPREF3293_01758"/>
<evidence type="ECO:0000256" key="3">
    <source>
        <dbReference type="ARBA" id="ARBA00022989"/>
    </source>
</evidence>
<dbReference type="InterPro" id="IPR007829">
    <property type="entry name" value="TM2"/>
</dbReference>
<gene>
    <name evidence="8" type="ORF">HMPREF3293_01758</name>
</gene>
<feature type="domain" description="TM2" evidence="6">
    <location>
        <begin position="86"/>
        <end position="131"/>
    </location>
</feature>
<dbReference type="OrthoDB" id="9816361at2"/>
<dbReference type="KEGG" id="cmiu:B1H56_11500"/>
<dbReference type="Proteomes" id="UP000070366">
    <property type="component" value="Unassembled WGS sequence"/>
</dbReference>
<evidence type="ECO:0000256" key="2">
    <source>
        <dbReference type="ARBA" id="ARBA00022692"/>
    </source>
</evidence>
<keyword evidence="2 5" id="KW-0812">Transmembrane</keyword>
<comment type="subcellular location">
    <subcellularLocation>
        <location evidence="1">Membrane</location>
        <topology evidence="1">Multi-pass membrane protein</topology>
    </subcellularLocation>
</comment>
<feature type="transmembrane region" description="Helical" evidence="5">
    <location>
        <begin position="90"/>
        <end position="109"/>
    </location>
</feature>
<reference evidence="8 9" key="1">
    <citation type="submission" date="2016-02" db="EMBL/GenBank/DDBJ databases">
        <authorList>
            <person name="Wen L."/>
            <person name="He K."/>
            <person name="Yang H."/>
        </authorList>
    </citation>
    <scope>NUCLEOTIDE SEQUENCE [LARGE SCALE GENOMIC DNA]</scope>
    <source>
        <strain evidence="8 9">DSM 22607</strain>
    </source>
</reference>
<dbReference type="InterPro" id="IPR025874">
    <property type="entry name" value="DZR"/>
</dbReference>
<dbReference type="EMBL" id="LSZW01000061">
    <property type="protein sequence ID" value="KXK65544.1"/>
    <property type="molecule type" value="Genomic_DNA"/>
</dbReference>
<feature type="transmembrane region" description="Helical" evidence="5">
    <location>
        <begin position="115"/>
        <end position="142"/>
    </location>
</feature>
<evidence type="ECO:0000256" key="1">
    <source>
        <dbReference type="ARBA" id="ARBA00004141"/>
    </source>
</evidence>
<proteinExistence type="predicted"/>
<evidence type="ECO:0000259" key="6">
    <source>
        <dbReference type="Pfam" id="PF05154"/>
    </source>
</evidence>
<evidence type="ECO:0000256" key="5">
    <source>
        <dbReference type="SAM" id="Phobius"/>
    </source>
</evidence>
<comment type="caution">
    <text evidence="8">The sequence shown here is derived from an EMBL/GenBank/DDBJ whole genome shotgun (WGS) entry which is preliminary data.</text>
</comment>
<feature type="domain" description="DZANK-type" evidence="7">
    <location>
        <begin position="19"/>
        <end position="65"/>
    </location>
</feature>
<keyword evidence="3 5" id="KW-1133">Transmembrane helix</keyword>
<dbReference type="GO" id="GO:0016020">
    <property type="term" value="C:membrane"/>
    <property type="evidence" value="ECO:0007669"/>
    <property type="project" value="UniProtKB-SubCell"/>
</dbReference>
<dbReference type="Pfam" id="PF05154">
    <property type="entry name" value="TM2"/>
    <property type="match status" value="1"/>
</dbReference>
<accession>A0A136Q4L8</accession>
<keyword evidence="9" id="KW-1185">Reference proteome</keyword>
<evidence type="ECO:0000259" key="7">
    <source>
        <dbReference type="Pfam" id="PF12773"/>
    </source>
</evidence>
<name>A0A136Q4L8_9FIRM</name>
<sequence length="163" mass="17156">MREEPHVKEVFQMAEFKYCRNCGKQLQPGETVCMGCGVPVGKGHDYCWNCGGKTDPEAVVCVTCGAGVIPKSGQPGQAQACAPQAGKSKIAAGILGIFLGWLGIHNFYLGFQSKAVAQLVLGILGIVTFGITTWISAIWGFVEGIMILVGSIPADADGKPLIN</sequence>
<organism evidence="8 9">
    <name type="scientific">Christensenella minuta</name>
    <dbReference type="NCBI Taxonomy" id="626937"/>
    <lineage>
        <taxon>Bacteria</taxon>
        <taxon>Bacillati</taxon>
        <taxon>Bacillota</taxon>
        <taxon>Clostridia</taxon>
        <taxon>Christensenellales</taxon>
        <taxon>Christensenellaceae</taxon>
        <taxon>Christensenella</taxon>
    </lineage>
</organism>
<evidence type="ECO:0000256" key="4">
    <source>
        <dbReference type="ARBA" id="ARBA00023136"/>
    </source>
</evidence>
<dbReference type="AlphaFoldDB" id="A0A136Q4L8"/>